<dbReference type="Pfam" id="PF04612">
    <property type="entry name" value="T2SSM"/>
    <property type="match status" value="1"/>
</dbReference>
<name>A0A330L5H8_9BACT</name>
<accession>A0A330L5H8</accession>
<keyword evidence="1" id="KW-0812">Transmembrane</keyword>
<reference evidence="3" key="1">
    <citation type="submission" date="2018-04" db="EMBL/GenBank/DDBJ databases">
        <authorList>
            <person name="Lucker S."/>
            <person name="Sakoula D."/>
        </authorList>
    </citation>
    <scope>NUCLEOTIDE SEQUENCE [LARGE SCALE GENOMIC DNA]</scope>
</reference>
<dbReference type="RefSeq" id="WP_121989423.1">
    <property type="nucleotide sequence ID" value="NZ_OUNR01000016.1"/>
</dbReference>
<evidence type="ECO:0000256" key="1">
    <source>
        <dbReference type="SAM" id="Phobius"/>
    </source>
</evidence>
<evidence type="ECO:0000313" key="2">
    <source>
        <dbReference type="EMBL" id="SPP65095.1"/>
    </source>
</evidence>
<proteinExistence type="predicted"/>
<dbReference type="GO" id="GO:0015627">
    <property type="term" value="C:type II protein secretion system complex"/>
    <property type="evidence" value="ECO:0007669"/>
    <property type="project" value="InterPro"/>
</dbReference>
<dbReference type="OrthoDB" id="9789428at2"/>
<dbReference type="AlphaFoldDB" id="A0A330L5H8"/>
<keyword evidence="1" id="KW-0472">Membrane</keyword>
<evidence type="ECO:0008006" key="4">
    <source>
        <dbReference type="Google" id="ProtNLM"/>
    </source>
</evidence>
<sequence>MMHQLRERWTHLAPRERTILSVGGLVVVVSLLFVLVVDPLLASMDRLDRQAAKKQRESNELTALGADYASKRARLSRAEQRMPVTDAGFSLLAFIEEATNQAHVRERIAGMQPQVQALAQGYQETAVDLRLDGVQLPDLMAFLLAIDQAPYDLQVRHLQVRPKFDNPINLDATVRVVSYAKG</sequence>
<organism evidence="2 3">
    <name type="scientific">Nitrospira lenta</name>
    <dbReference type="NCBI Taxonomy" id="1436998"/>
    <lineage>
        <taxon>Bacteria</taxon>
        <taxon>Pseudomonadati</taxon>
        <taxon>Nitrospirota</taxon>
        <taxon>Nitrospiria</taxon>
        <taxon>Nitrospirales</taxon>
        <taxon>Nitrospiraceae</taxon>
        <taxon>Nitrospira</taxon>
    </lineage>
</organism>
<dbReference type="InParanoid" id="A0A330L5H8"/>
<protein>
    <recommendedName>
        <fullName evidence="4">General secretion pathway protein M</fullName>
    </recommendedName>
</protein>
<keyword evidence="3" id="KW-1185">Reference proteome</keyword>
<dbReference type="InterPro" id="IPR007690">
    <property type="entry name" value="T2SS_GspM"/>
</dbReference>
<gene>
    <name evidence="2" type="ORF">NITLEN_30009</name>
</gene>
<evidence type="ECO:0000313" key="3">
    <source>
        <dbReference type="Proteomes" id="UP000248168"/>
    </source>
</evidence>
<dbReference type="EMBL" id="OUNR01000016">
    <property type="protein sequence ID" value="SPP65095.1"/>
    <property type="molecule type" value="Genomic_DNA"/>
</dbReference>
<keyword evidence="1" id="KW-1133">Transmembrane helix</keyword>
<feature type="transmembrane region" description="Helical" evidence="1">
    <location>
        <begin position="20"/>
        <end position="41"/>
    </location>
</feature>
<dbReference type="Proteomes" id="UP000248168">
    <property type="component" value="Unassembled WGS sequence"/>
</dbReference>
<dbReference type="GO" id="GO:0015628">
    <property type="term" value="P:protein secretion by the type II secretion system"/>
    <property type="evidence" value="ECO:0007669"/>
    <property type="project" value="InterPro"/>
</dbReference>